<dbReference type="AlphaFoldDB" id="B6IVA6"/>
<sequence length="91" mass="9663">MQQTSPAHQSPPTPPPAPAYQTDPVGRDMPAGSPQLQEERRAADTSPGRRVARLAWFELATAATHQELLAELHGPDGDGADRYGTAPAGEH</sequence>
<feature type="region of interest" description="Disordered" evidence="1">
    <location>
        <begin position="68"/>
        <end position="91"/>
    </location>
</feature>
<accession>B6IVA6</accession>
<dbReference type="RefSeq" id="WP_012568010.1">
    <property type="nucleotide sequence ID" value="NC_011420.2"/>
</dbReference>
<feature type="compositionally biased region" description="Basic and acidic residues" evidence="1">
    <location>
        <begin position="68"/>
        <end position="81"/>
    </location>
</feature>
<dbReference type="HOGENOM" id="CLU_2424900_0_0_5"/>
<keyword evidence="3" id="KW-1185">Reference proteome</keyword>
<feature type="region of interest" description="Disordered" evidence="1">
    <location>
        <begin position="1"/>
        <end position="49"/>
    </location>
</feature>
<protein>
    <submittedName>
        <fullName evidence="2">Uncharacterized protein</fullName>
    </submittedName>
</protein>
<name>B6IVA6_RHOCS</name>
<feature type="compositionally biased region" description="Pro residues" evidence="1">
    <location>
        <begin position="9"/>
        <end position="18"/>
    </location>
</feature>
<evidence type="ECO:0000256" key="1">
    <source>
        <dbReference type="SAM" id="MobiDB-lite"/>
    </source>
</evidence>
<proteinExistence type="predicted"/>
<evidence type="ECO:0000313" key="3">
    <source>
        <dbReference type="Proteomes" id="UP000001591"/>
    </source>
</evidence>
<reference evidence="2 3" key="1">
    <citation type="journal article" date="2010" name="BMC Genomics">
        <title>Metabolic flexibility revealed in the genome of the cyst-forming alpha-1 proteobacterium Rhodospirillum centenum.</title>
        <authorList>
            <person name="Lu Y.K."/>
            <person name="Marden J."/>
            <person name="Han M."/>
            <person name="Swingley W.D."/>
            <person name="Mastrian S.D."/>
            <person name="Chowdhury S.R."/>
            <person name="Hao J."/>
            <person name="Helmy T."/>
            <person name="Kim S."/>
            <person name="Kurdoglu A.A."/>
            <person name="Matthies H.J."/>
            <person name="Rollo D."/>
            <person name="Stothard P."/>
            <person name="Blankenship R.E."/>
            <person name="Bauer C.E."/>
            <person name="Touchman J.W."/>
        </authorList>
    </citation>
    <scope>NUCLEOTIDE SEQUENCE [LARGE SCALE GENOMIC DNA]</scope>
    <source>
        <strain evidence="3">ATCC 51521 / SW</strain>
    </source>
</reference>
<organism evidence="2 3">
    <name type="scientific">Rhodospirillum centenum (strain ATCC 51521 / SW)</name>
    <dbReference type="NCBI Taxonomy" id="414684"/>
    <lineage>
        <taxon>Bacteria</taxon>
        <taxon>Pseudomonadati</taxon>
        <taxon>Pseudomonadota</taxon>
        <taxon>Alphaproteobacteria</taxon>
        <taxon>Rhodospirillales</taxon>
        <taxon>Rhodospirillaceae</taxon>
        <taxon>Rhodospirillum</taxon>
    </lineage>
</organism>
<dbReference type="EMBL" id="CP000613">
    <property type="protein sequence ID" value="ACJ00230.1"/>
    <property type="molecule type" value="Genomic_DNA"/>
</dbReference>
<dbReference type="Proteomes" id="UP000001591">
    <property type="component" value="Chromosome"/>
</dbReference>
<gene>
    <name evidence="2" type="ordered locus">RC1_2860</name>
</gene>
<dbReference type="KEGG" id="rce:RC1_2860"/>
<evidence type="ECO:0000313" key="2">
    <source>
        <dbReference type="EMBL" id="ACJ00230.1"/>
    </source>
</evidence>